<dbReference type="SMART" id="SM00665">
    <property type="entry name" value="B561"/>
    <property type="match status" value="1"/>
</dbReference>
<evidence type="ECO:0000256" key="4">
    <source>
        <dbReference type="ARBA" id="ARBA00022448"/>
    </source>
</evidence>
<evidence type="ECO:0000256" key="1">
    <source>
        <dbReference type="ARBA" id="ARBA00001970"/>
    </source>
</evidence>
<dbReference type="CDD" id="cd08760">
    <property type="entry name" value="Cyt_b561_FRRS1_like"/>
    <property type="match status" value="1"/>
</dbReference>
<dbReference type="PANTHER" id="PTHR45828">
    <property type="entry name" value="CYTOCHROME B561/FERRIC REDUCTASE TRANSMEMBRANE"/>
    <property type="match status" value="1"/>
</dbReference>
<evidence type="ECO:0000259" key="13">
    <source>
        <dbReference type="PROSITE" id="PS50836"/>
    </source>
</evidence>
<evidence type="ECO:0000256" key="10">
    <source>
        <dbReference type="ARBA" id="ARBA00023180"/>
    </source>
</evidence>
<dbReference type="InterPro" id="IPR002861">
    <property type="entry name" value="Reeler_dom"/>
</dbReference>
<feature type="signal peptide" evidence="12">
    <location>
        <begin position="1"/>
        <end position="23"/>
    </location>
</feature>
<dbReference type="Pfam" id="PF02014">
    <property type="entry name" value="Reeler"/>
    <property type="match status" value="1"/>
</dbReference>
<accession>A0ABD2X4J7</accession>
<organism evidence="15 16">
    <name type="scientific">Trichogramma kaykai</name>
    <dbReference type="NCBI Taxonomy" id="54128"/>
    <lineage>
        <taxon>Eukaryota</taxon>
        <taxon>Metazoa</taxon>
        <taxon>Ecdysozoa</taxon>
        <taxon>Arthropoda</taxon>
        <taxon>Hexapoda</taxon>
        <taxon>Insecta</taxon>
        <taxon>Pterygota</taxon>
        <taxon>Neoptera</taxon>
        <taxon>Endopterygota</taxon>
        <taxon>Hymenoptera</taxon>
        <taxon>Apocrita</taxon>
        <taxon>Proctotrupomorpha</taxon>
        <taxon>Chalcidoidea</taxon>
        <taxon>Trichogrammatidae</taxon>
        <taxon>Trichogramma</taxon>
    </lineage>
</organism>
<keyword evidence="8" id="KW-0408">Iron</keyword>
<dbReference type="InterPro" id="IPR005018">
    <property type="entry name" value="DOMON_domain"/>
</dbReference>
<keyword evidence="5 11" id="KW-0812">Transmembrane</keyword>
<gene>
    <name evidence="15" type="ORF">TKK_006169</name>
</gene>
<feature type="transmembrane region" description="Helical" evidence="11">
    <location>
        <begin position="491"/>
        <end position="514"/>
    </location>
</feature>
<comment type="similarity">
    <text evidence="3">Belongs to the FRRS1 family.</text>
</comment>
<evidence type="ECO:0000256" key="12">
    <source>
        <dbReference type="SAM" id="SignalP"/>
    </source>
</evidence>
<keyword evidence="16" id="KW-1185">Reference proteome</keyword>
<feature type="transmembrane region" description="Helical" evidence="11">
    <location>
        <begin position="526"/>
        <end position="549"/>
    </location>
</feature>
<dbReference type="SMART" id="SM00664">
    <property type="entry name" value="DoH"/>
    <property type="match status" value="1"/>
</dbReference>
<dbReference type="EMBL" id="JBJJXI010000051">
    <property type="protein sequence ID" value="KAL3400292.1"/>
    <property type="molecule type" value="Genomic_DNA"/>
</dbReference>
<evidence type="ECO:0000256" key="2">
    <source>
        <dbReference type="ARBA" id="ARBA00004141"/>
    </source>
</evidence>
<evidence type="ECO:0000313" key="16">
    <source>
        <dbReference type="Proteomes" id="UP001627154"/>
    </source>
</evidence>
<feature type="transmembrane region" description="Helical" evidence="11">
    <location>
        <begin position="593"/>
        <end position="616"/>
    </location>
</feature>
<keyword evidence="9 11" id="KW-0472">Membrane</keyword>
<dbReference type="Gene3D" id="2.60.40.4060">
    <property type="entry name" value="Reeler domain"/>
    <property type="match status" value="1"/>
</dbReference>
<comment type="subcellular location">
    <subcellularLocation>
        <location evidence="2">Membrane</location>
        <topology evidence="2">Multi-pass membrane protein</topology>
    </subcellularLocation>
</comment>
<protein>
    <recommendedName>
        <fullName evidence="17">Ferric-chelate reductase 1 homolog</fullName>
    </recommendedName>
</protein>
<dbReference type="CDD" id="cd08544">
    <property type="entry name" value="Reeler"/>
    <property type="match status" value="1"/>
</dbReference>
<evidence type="ECO:0000256" key="7">
    <source>
        <dbReference type="ARBA" id="ARBA00022989"/>
    </source>
</evidence>
<comment type="cofactor">
    <cofactor evidence="1">
        <name>heme b</name>
        <dbReference type="ChEBI" id="CHEBI:60344"/>
    </cofactor>
</comment>
<feature type="transmembrane region" description="Helical" evidence="11">
    <location>
        <begin position="432"/>
        <end position="452"/>
    </location>
</feature>
<dbReference type="InterPro" id="IPR051237">
    <property type="entry name" value="Ferric-chelate_Red/DefProt"/>
</dbReference>
<feature type="transmembrane region" description="Helical" evidence="11">
    <location>
        <begin position="458"/>
        <end position="479"/>
    </location>
</feature>
<keyword evidence="6" id="KW-0249">Electron transport</keyword>
<evidence type="ECO:0000259" key="14">
    <source>
        <dbReference type="PROSITE" id="PS50939"/>
    </source>
</evidence>
<evidence type="ECO:0000313" key="15">
    <source>
        <dbReference type="EMBL" id="KAL3400292.1"/>
    </source>
</evidence>
<dbReference type="Proteomes" id="UP001627154">
    <property type="component" value="Unassembled WGS sequence"/>
</dbReference>
<evidence type="ECO:0000256" key="6">
    <source>
        <dbReference type="ARBA" id="ARBA00022982"/>
    </source>
</evidence>
<dbReference type="InterPro" id="IPR006593">
    <property type="entry name" value="Cyt_b561/ferric_Rdtase_TM"/>
</dbReference>
<evidence type="ECO:0008006" key="17">
    <source>
        <dbReference type="Google" id="ProtNLM"/>
    </source>
</evidence>
<keyword evidence="10" id="KW-0325">Glycoprotein</keyword>
<keyword evidence="12" id="KW-0732">Signal</keyword>
<keyword evidence="4" id="KW-0813">Transport</keyword>
<feature type="transmembrane region" description="Helical" evidence="11">
    <location>
        <begin position="391"/>
        <end position="411"/>
    </location>
</feature>
<dbReference type="Pfam" id="PF03351">
    <property type="entry name" value="DOMON"/>
    <property type="match status" value="1"/>
</dbReference>
<proteinExistence type="inferred from homology"/>
<feature type="chain" id="PRO_5044857346" description="Ferric-chelate reductase 1 homolog" evidence="12">
    <location>
        <begin position="24"/>
        <end position="631"/>
    </location>
</feature>
<comment type="caution">
    <text evidence="15">The sequence shown here is derived from an EMBL/GenBank/DDBJ whole genome shotgun (WGS) entry which is preliminary data.</text>
</comment>
<dbReference type="Gene3D" id="1.20.120.1770">
    <property type="match status" value="1"/>
</dbReference>
<evidence type="ECO:0000256" key="8">
    <source>
        <dbReference type="ARBA" id="ARBA00023004"/>
    </source>
</evidence>
<dbReference type="PROSITE" id="PS50836">
    <property type="entry name" value="DOMON"/>
    <property type="match status" value="1"/>
</dbReference>
<name>A0ABD2X4J7_9HYME</name>
<dbReference type="AlphaFoldDB" id="A0ABD2X4J7"/>
<dbReference type="GO" id="GO:0016020">
    <property type="term" value="C:membrane"/>
    <property type="evidence" value="ECO:0007669"/>
    <property type="project" value="UniProtKB-SubCell"/>
</dbReference>
<evidence type="ECO:0000256" key="5">
    <source>
        <dbReference type="ARBA" id="ARBA00022692"/>
    </source>
</evidence>
<evidence type="ECO:0000256" key="3">
    <source>
        <dbReference type="ARBA" id="ARBA00009195"/>
    </source>
</evidence>
<keyword evidence="7 11" id="KW-1133">Transmembrane helix</keyword>
<dbReference type="PANTHER" id="PTHR45828:SF33">
    <property type="entry name" value="DOMON DOMAIN-CONTAINING PROTEIN"/>
    <property type="match status" value="1"/>
</dbReference>
<feature type="domain" description="Cytochrome b561" evidence="14">
    <location>
        <begin position="351"/>
        <end position="551"/>
    </location>
</feature>
<dbReference type="CDD" id="cd09628">
    <property type="entry name" value="DOMON_SDR_2_like"/>
    <property type="match status" value="1"/>
</dbReference>
<evidence type="ECO:0000256" key="11">
    <source>
        <dbReference type="SAM" id="Phobius"/>
    </source>
</evidence>
<feature type="domain" description="DOMON" evidence="13">
    <location>
        <begin position="231"/>
        <end position="349"/>
    </location>
</feature>
<dbReference type="InterPro" id="IPR042307">
    <property type="entry name" value="Reeler_sf"/>
</dbReference>
<reference evidence="15 16" key="1">
    <citation type="journal article" date="2024" name="bioRxiv">
        <title>A reference genome for Trichogramma kaykai: A tiny desert-dwelling parasitoid wasp with competing sex-ratio distorters.</title>
        <authorList>
            <person name="Culotta J."/>
            <person name="Lindsey A.R."/>
        </authorList>
    </citation>
    <scope>NUCLEOTIDE SEQUENCE [LARGE SCALE GENOMIC DNA]</scope>
    <source>
        <strain evidence="15 16">KSX58</strain>
    </source>
</reference>
<sequence length="631" mass="70208">MTFARLAIGCLGCLSLLSAGVLGYGTGAPPTACDLMIPRHKNHVPQESPPPYQLLAARGQGRVRLIIGSPDGSGYRGFFVTARDIDTGEYVGEFNNLPESQAKHVECVQTDQRWGQKTAVTHVEPKNTKHNLEFDWEAPEDYEGTIVFNSTIARTYDVFWVGIESPRISVSKRSIDIHSTPASITVARSTTPPYFSPTPANKMPDEQDPFYENCGETKNCFGIPDGCVEQQNCMAAVSVLVAGERYIFELRSTNNAKYVAVGLSDDRKMGDDSVVECVDGGDRVNMHMSWNNGTTNTRMATPPNTVDLISSSLVDGVISCKFSRNKLTQIQGRTFNLVEKPYFLLLARGQKVYSSGIGYHDKREAWAEPRLLAVIGRNAGAGDLLVRLHGALMLAAWIGTTSIGMLLARYYRQTWVKSQLCGNDQWFAWHRFFMFLTWSMTMAAAVLIVIELQDWSSATYHAATGLATVVLCFIQPFMAAMRPHPGAPRRLLFNWLHWFVGNAAHILALVAIFFAGRLGKANLPEWIDWILVAFIVFHVVTHFFLTFAGCASDKQGSQRVNSFPMKDVHARNSMTHPDSRRDAPHAGLRKLTFGIYFIVVVLFAAAYVVITIFAPIEESWNTFYDQYLAAN</sequence>
<dbReference type="PROSITE" id="PS50939">
    <property type="entry name" value="CYTOCHROME_B561"/>
    <property type="match status" value="1"/>
</dbReference>
<evidence type="ECO:0000256" key="9">
    <source>
        <dbReference type="ARBA" id="ARBA00023136"/>
    </source>
</evidence>